<reference evidence="3" key="1">
    <citation type="submission" date="2019-05" db="EMBL/GenBank/DDBJ databases">
        <title>Annotation for the trematode Fasciolopsis buski.</title>
        <authorList>
            <person name="Choi Y.-J."/>
        </authorList>
    </citation>
    <scope>NUCLEOTIDE SEQUENCE</scope>
    <source>
        <strain evidence="3">HT</strain>
        <tissue evidence="3">Whole worm</tissue>
    </source>
</reference>
<evidence type="ECO:0000256" key="1">
    <source>
        <dbReference type="SAM" id="MobiDB-lite"/>
    </source>
</evidence>
<keyword evidence="3" id="KW-0675">Receptor</keyword>
<dbReference type="AlphaFoldDB" id="A0A8E0RNH3"/>
<proteinExistence type="predicted"/>
<dbReference type="PANTHER" id="PTHR14390">
    <property type="entry name" value="G PATCH DOMAIN CONTAINING PROTEIN 3"/>
    <property type="match status" value="1"/>
</dbReference>
<dbReference type="PROSITE" id="PS50174">
    <property type="entry name" value="G_PATCH"/>
    <property type="match status" value="1"/>
</dbReference>
<dbReference type="GO" id="GO:0032480">
    <property type="term" value="P:negative regulation of type I interferon production"/>
    <property type="evidence" value="ECO:0007669"/>
    <property type="project" value="InterPro"/>
</dbReference>
<dbReference type="GO" id="GO:0045893">
    <property type="term" value="P:positive regulation of DNA-templated transcription"/>
    <property type="evidence" value="ECO:0007669"/>
    <property type="project" value="TreeGrafter"/>
</dbReference>
<keyword evidence="4" id="KW-1185">Reference proteome</keyword>
<dbReference type="InterPro" id="IPR040341">
    <property type="entry name" value="GPATCH3"/>
</dbReference>
<evidence type="ECO:0000313" key="3">
    <source>
        <dbReference type="EMBL" id="KAA0188741.1"/>
    </source>
</evidence>
<dbReference type="OrthoDB" id="5842926at2759"/>
<dbReference type="PANTHER" id="PTHR14390:SF2">
    <property type="entry name" value="G PATCH DOMAIN-CONTAINING PROTEIN 3"/>
    <property type="match status" value="1"/>
</dbReference>
<gene>
    <name evidence="3" type="ORF">FBUS_04488</name>
</gene>
<dbReference type="GO" id="GO:0003676">
    <property type="term" value="F:nucleic acid binding"/>
    <property type="evidence" value="ECO:0007669"/>
    <property type="project" value="InterPro"/>
</dbReference>
<dbReference type="Proteomes" id="UP000728185">
    <property type="component" value="Unassembled WGS sequence"/>
</dbReference>
<feature type="region of interest" description="Disordered" evidence="1">
    <location>
        <begin position="1"/>
        <end position="24"/>
    </location>
</feature>
<protein>
    <submittedName>
        <fullName evidence="3">Nuclear receptor subfamily 0 group B member 2</fullName>
    </submittedName>
</protein>
<sequence length="321" mass="36509">NPSKETCIRTSPKTVNDPNEDLPEFDDEPCEEWERFEALHDDPYKVTRSDKANLKYEDKVELVWEKGSSGLVFHTDERTWRKLDPLRKEEPFDEPASMDWDLDMEPYEQPSELPVGPTQTGHRGSARDTFDLIDIQRSREQIDLPEPGLDAKEIFHLQTYAKGYGQYLLRRMGWEPGSCLGPLGTERSRRSGLLCPIEVDEHAPGARTRAGLGYYGPPCINYSIHPGQMANPVYIRTIFDNPQTVAQRSTLGLNKSLIRRDDPTRVLKYRHEPAKNTKTDQSASTSQFVPLNRTVILNAHNVLSREGISFISGGFLKPVPD</sequence>
<dbReference type="Pfam" id="PF01585">
    <property type="entry name" value="G-patch"/>
    <property type="match status" value="1"/>
</dbReference>
<dbReference type="EMBL" id="LUCM01008240">
    <property type="protein sequence ID" value="KAA0188741.1"/>
    <property type="molecule type" value="Genomic_DNA"/>
</dbReference>
<dbReference type="InterPro" id="IPR000467">
    <property type="entry name" value="G_patch_dom"/>
</dbReference>
<evidence type="ECO:0000259" key="2">
    <source>
        <dbReference type="PROSITE" id="PS50174"/>
    </source>
</evidence>
<feature type="non-terminal residue" evidence="3">
    <location>
        <position position="1"/>
    </location>
</feature>
<feature type="compositionally biased region" description="Polar residues" evidence="1">
    <location>
        <begin position="1"/>
        <end position="17"/>
    </location>
</feature>
<accession>A0A8E0RNH3</accession>
<feature type="domain" description="G-patch" evidence="2">
    <location>
        <begin position="161"/>
        <end position="217"/>
    </location>
</feature>
<dbReference type="GO" id="GO:0039536">
    <property type="term" value="P:negative regulation of RIG-I signaling pathway"/>
    <property type="evidence" value="ECO:0007669"/>
    <property type="project" value="InterPro"/>
</dbReference>
<organism evidence="3 4">
    <name type="scientific">Fasciolopsis buskii</name>
    <dbReference type="NCBI Taxonomy" id="27845"/>
    <lineage>
        <taxon>Eukaryota</taxon>
        <taxon>Metazoa</taxon>
        <taxon>Spiralia</taxon>
        <taxon>Lophotrochozoa</taxon>
        <taxon>Platyhelminthes</taxon>
        <taxon>Trematoda</taxon>
        <taxon>Digenea</taxon>
        <taxon>Plagiorchiida</taxon>
        <taxon>Echinostomata</taxon>
        <taxon>Echinostomatoidea</taxon>
        <taxon>Fasciolidae</taxon>
        <taxon>Fasciolopsis</taxon>
    </lineage>
</organism>
<comment type="caution">
    <text evidence="3">The sequence shown here is derived from an EMBL/GenBank/DDBJ whole genome shotgun (WGS) entry which is preliminary data.</text>
</comment>
<name>A0A8E0RNH3_9TREM</name>
<evidence type="ECO:0000313" key="4">
    <source>
        <dbReference type="Proteomes" id="UP000728185"/>
    </source>
</evidence>